<dbReference type="OrthoDB" id="5503662at2"/>
<dbReference type="AlphaFoldDB" id="A0A2S9YXV8"/>
<dbReference type="RefSeq" id="WP_106087445.1">
    <property type="nucleotide sequence ID" value="NZ_PVNL01000007.1"/>
</dbReference>
<evidence type="ECO:0000313" key="4">
    <source>
        <dbReference type="Proteomes" id="UP000238823"/>
    </source>
</evidence>
<proteinExistence type="predicted"/>
<organism evidence="3 4">
    <name type="scientific">Enhygromyxa salina</name>
    <dbReference type="NCBI Taxonomy" id="215803"/>
    <lineage>
        <taxon>Bacteria</taxon>
        <taxon>Pseudomonadati</taxon>
        <taxon>Myxococcota</taxon>
        <taxon>Polyangia</taxon>
        <taxon>Nannocystales</taxon>
        <taxon>Nannocystaceae</taxon>
        <taxon>Enhygromyxa</taxon>
    </lineage>
</organism>
<name>A0A2S9YXV8_9BACT</name>
<dbReference type="Proteomes" id="UP000238823">
    <property type="component" value="Unassembled WGS sequence"/>
</dbReference>
<gene>
    <name evidence="3" type="ORF">ENSA7_03510</name>
</gene>
<evidence type="ECO:0000313" key="3">
    <source>
        <dbReference type="EMBL" id="PRQ09935.1"/>
    </source>
</evidence>
<dbReference type="EMBL" id="PVNL01000007">
    <property type="protein sequence ID" value="PRQ09935.1"/>
    <property type="molecule type" value="Genomic_DNA"/>
</dbReference>
<accession>A0A2S9YXV8</accession>
<evidence type="ECO:0000256" key="2">
    <source>
        <dbReference type="SAM" id="SignalP"/>
    </source>
</evidence>
<reference evidence="3 4" key="1">
    <citation type="submission" date="2018-03" db="EMBL/GenBank/DDBJ databases">
        <title>Draft Genome Sequences of the Obligatory Marine Myxobacteria Enhygromyxa salina SWB007.</title>
        <authorList>
            <person name="Poehlein A."/>
            <person name="Moghaddam J.A."/>
            <person name="Harms H."/>
            <person name="Alanjari M."/>
            <person name="Koenig G.M."/>
            <person name="Daniel R."/>
            <person name="Schaeberle T.F."/>
        </authorList>
    </citation>
    <scope>NUCLEOTIDE SEQUENCE [LARGE SCALE GENOMIC DNA]</scope>
    <source>
        <strain evidence="3 4">SWB007</strain>
    </source>
</reference>
<evidence type="ECO:0000256" key="1">
    <source>
        <dbReference type="SAM" id="MobiDB-lite"/>
    </source>
</evidence>
<evidence type="ECO:0008006" key="5">
    <source>
        <dbReference type="Google" id="ProtNLM"/>
    </source>
</evidence>
<feature type="signal peptide" evidence="2">
    <location>
        <begin position="1"/>
        <end position="19"/>
    </location>
</feature>
<sequence length="361" mass="38237">MRSRLLVGLCLTTALLLEAPLLGCGGSDLVETQVPADGVELRYDLQPGSSFEGRIRRRETISMRGQPMSRSINFGVHLVVNSVDEAGNAKVAATVSGIDLNWVVPGLPVSMNEFNQRAKARLEGVTIRFSVDPTGKVFDVPPPPAQLDEAEVGVLESVIEGLTSAFFVVPDKRLGVGEGWETKDTRGREGKLGKFTSDIARGTLVGTFEHRETKQALAQLKIDGDKTETTTTKDGSSEIRTRSAITVLFDTQAHYMASIDSEMKRSQGPTTTTVQFDAEWKRRPAGGAAGGSGGSGGADADQPEVQVISDPCDDNYVGPDDCLDACSVNYMGDEPCPDAPAPAPDDDEAAPDAGGGNEPPA</sequence>
<feature type="chain" id="PRO_5015615613" description="Lipoprotein" evidence="2">
    <location>
        <begin position="20"/>
        <end position="361"/>
    </location>
</feature>
<keyword evidence="2" id="KW-0732">Signal</keyword>
<protein>
    <recommendedName>
        <fullName evidence="5">Lipoprotein</fullName>
    </recommendedName>
</protein>
<comment type="caution">
    <text evidence="3">The sequence shown here is derived from an EMBL/GenBank/DDBJ whole genome shotgun (WGS) entry which is preliminary data.</text>
</comment>
<feature type="compositionally biased region" description="Gly residues" evidence="1">
    <location>
        <begin position="287"/>
        <end position="297"/>
    </location>
</feature>
<feature type="region of interest" description="Disordered" evidence="1">
    <location>
        <begin position="260"/>
        <end position="361"/>
    </location>
</feature>